<dbReference type="KEGG" id="mnt:21395639"/>
<evidence type="ECO:0000256" key="2">
    <source>
        <dbReference type="ARBA" id="ARBA00004629"/>
    </source>
</evidence>
<accession>W9RQ82</accession>
<evidence type="ECO:0000313" key="13">
    <source>
        <dbReference type="EMBL" id="EXC03811.1"/>
    </source>
</evidence>
<evidence type="ECO:0000256" key="6">
    <source>
        <dbReference type="ARBA" id="ARBA00022618"/>
    </source>
</evidence>
<organism evidence="13 14">
    <name type="scientific">Morus notabilis</name>
    <dbReference type="NCBI Taxonomy" id="981085"/>
    <lineage>
        <taxon>Eukaryota</taxon>
        <taxon>Viridiplantae</taxon>
        <taxon>Streptophyta</taxon>
        <taxon>Embryophyta</taxon>
        <taxon>Tracheophyta</taxon>
        <taxon>Spermatophyta</taxon>
        <taxon>Magnoliopsida</taxon>
        <taxon>eudicotyledons</taxon>
        <taxon>Gunneridae</taxon>
        <taxon>Pentapetalae</taxon>
        <taxon>rosids</taxon>
        <taxon>fabids</taxon>
        <taxon>Rosales</taxon>
        <taxon>Moraceae</taxon>
        <taxon>Moreae</taxon>
        <taxon>Morus</taxon>
    </lineage>
</organism>
<dbReference type="AlphaFoldDB" id="W9RQ82"/>
<protein>
    <submittedName>
        <fullName evidence="13">Uncharacterized protein</fullName>
    </submittedName>
</protein>
<evidence type="ECO:0000256" key="4">
    <source>
        <dbReference type="ARBA" id="ARBA00022454"/>
    </source>
</evidence>
<evidence type="ECO:0000256" key="9">
    <source>
        <dbReference type="ARBA" id="ARBA00022838"/>
    </source>
</evidence>
<proteinExistence type="inferred from homology"/>
<keyword evidence="4" id="KW-0158">Chromosome</keyword>
<keyword evidence="11" id="KW-0131">Cell cycle</keyword>
<gene>
    <name evidence="13" type="ORF">L484_012424</name>
</gene>
<evidence type="ECO:0000256" key="8">
    <source>
        <dbReference type="ARBA" id="ARBA00022776"/>
    </source>
</evidence>
<evidence type="ECO:0000256" key="10">
    <source>
        <dbReference type="ARBA" id="ARBA00023212"/>
    </source>
</evidence>
<dbReference type="eggNOG" id="ENOG502QWCY">
    <property type="taxonomic scope" value="Eukaryota"/>
</dbReference>
<reference evidence="14" key="1">
    <citation type="submission" date="2013-01" db="EMBL/GenBank/DDBJ databases">
        <title>Draft Genome Sequence of a Mulberry Tree, Morus notabilis C.K. Schneid.</title>
        <authorList>
            <person name="He N."/>
            <person name="Zhao S."/>
        </authorList>
    </citation>
    <scope>NUCLEOTIDE SEQUENCE</scope>
</reference>
<keyword evidence="7" id="KW-0493">Microtubule</keyword>
<comment type="subcellular location">
    <subcellularLocation>
        <location evidence="2">Chromosome</location>
        <location evidence="2">Centromere</location>
        <location evidence="2">Kinetochore</location>
    </subcellularLocation>
    <subcellularLocation>
        <location evidence="1">Cytoplasm</location>
        <location evidence="1">Cytoskeleton</location>
        <location evidence="1">Spindle</location>
    </subcellularLocation>
</comment>
<dbReference type="PANTHER" id="PTHR48118">
    <property type="entry name" value="SPINDLE AND KINETOCHORE-ASSOCIATED PROTEIN 3"/>
    <property type="match status" value="1"/>
</dbReference>
<keyword evidence="8" id="KW-0498">Mitosis</keyword>
<keyword evidence="9" id="KW-0995">Kinetochore</keyword>
<keyword evidence="14" id="KW-1185">Reference proteome</keyword>
<evidence type="ECO:0000256" key="7">
    <source>
        <dbReference type="ARBA" id="ARBA00022701"/>
    </source>
</evidence>
<evidence type="ECO:0000256" key="12">
    <source>
        <dbReference type="ARBA" id="ARBA00023328"/>
    </source>
</evidence>
<dbReference type="EMBL" id="KE345396">
    <property type="protein sequence ID" value="EXC03811.1"/>
    <property type="molecule type" value="Genomic_DNA"/>
</dbReference>
<keyword evidence="10" id="KW-0206">Cytoskeleton</keyword>
<comment type="similarity">
    <text evidence="3">Belongs to the SKA3 family.</text>
</comment>
<dbReference type="GO" id="GO:0000278">
    <property type="term" value="P:mitotic cell cycle"/>
    <property type="evidence" value="ECO:0007669"/>
    <property type="project" value="TreeGrafter"/>
</dbReference>
<keyword evidence="5" id="KW-0963">Cytoplasm</keyword>
<evidence type="ECO:0000313" key="14">
    <source>
        <dbReference type="Proteomes" id="UP000030645"/>
    </source>
</evidence>
<keyword evidence="6" id="KW-0132">Cell division</keyword>
<evidence type="ECO:0000256" key="3">
    <source>
        <dbReference type="ARBA" id="ARBA00007716"/>
    </source>
</evidence>
<dbReference type="GO" id="GO:0007059">
    <property type="term" value="P:chromosome segregation"/>
    <property type="evidence" value="ECO:0007669"/>
    <property type="project" value="InterPro"/>
</dbReference>
<evidence type="ECO:0000256" key="5">
    <source>
        <dbReference type="ARBA" id="ARBA00022490"/>
    </source>
</evidence>
<dbReference type="InterPro" id="IPR033341">
    <property type="entry name" value="SKA3"/>
</dbReference>
<dbReference type="GO" id="GO:0000940">
    <property type="term" value="C:outer kinetochore"/>
    <property type="evidence" value="ECO:0007669"/>
    <property type="project" value="InterPro"/>
</dbReference>
<dbReference type="STRING" id="981085.W9RQ82"/>
<dbReference type="OrthoDB" id="552789at2759"/>
<dbReference type="PANTHER" id="PTHR48118:SF1">
    <property type="entry name" value="SPINDLE AND KINETOCHORE-ASSOCIATED PROTEIN 3"/>
    <property type="match status" value="1"/>
</dbReference>
<evidence type="ECO:0000256" key="11">
    <source>
        <dbReference type="ARBA" id="ARBA00023306"/>
    </source>
</evidence>
<evidence type="ECO:0000256" key="1">
    <source>
        <dbReference type="ARBA" id="ARBA00004186"/>
    </source>
</evidence>
<dbReference type="GO" id="GO:0051301">
    <property type="term" value="P:cell division"/>
    <property type="evidence" value="ECO:0007669"/>
    <property type="project" value="UniProtKB-KW"/>
</dbReference>
<dbReference type="GO" id="GO:0005876">
    <property type="term" value="C:spindle microtubule"/>
    <property type="evidence" value="ECO:0007669"/>
    <property type="project" value="TreeGrafter"/>
</dbReference>
<dbReference type="Proteomes" id="UP000030645">
    <property type="component" value="Unassembled WGS sequence"/>
</dbReference>
<keyword evidence="12" id="KW-0137">Centromere</keyword>
<sequence length="285" mass="31781">MEESISSFCRSLASFTNHLETSCDALAQSIRRRPIPLESASSTFIQSLNRRVSSASTELNLLESMSLETVSFEELLGHFNEVYKNNQIHILHLQDRLKPLGYVPEVEIDDEDELLKDDSSMPLDVDLKIACSNRAQVSLDDDDLFSDSLSLKNFGLSNVCLESLASEANKKVDDLDVYLHKPVKDSAFDLEETDYPTMGVTKKRMRFDFEEVGDDLKPALALPSTIKLLKDDYESLPSFVKGLASWEDLLSAVDKINSNLSQKTSGTNFFHQDEVSSLGLGASLL</sequence>
<name>W9RQ82_9ROSA</name>